<sequence length="341" mass="35686">MTHTHNRRTAFSVAAAFAASALALTSCTSSEDAAEVAPPDTAETGATEDTPKQNKSPFKKHFTAADLDTLEEAPADGFTASPMVFQVALPGIGTCNVPTEKAESTSAEMTDNTLFGFTCDAGEIDPESIPPEKRTPGIALPHSFLNYNPAVGFHTEEDKAPEDKYVADAAELKTGQKVTLNGFTIGRPDDETMLLVRGAHTATVSGGETTIESPYQDLLAEGGNTLHKEQEAKDSAAPEGTVCGSFPYSQEGKEGAFVGIAVAPDTDCVGVMEAAKPYIDFLDAGAETADWTSPEGWNCTVGFTFPDSAPGGVGDPICEREGAGAATLALLFPEKDVEQQP</sequence>
<dbReference type="Proteomes" id="UP001071110">
    <property type="component" value="Unassembled WGS sequence"/>
</dbReference>
<keyword evidence="2" id="KW-0732">Signal</keyword>
<dbReference type="PROSITE" id="PS51257">
    <property type="entry name" value="PROKAR_LIPOPROTEIN"/>
    <property type="match status" value="1"/>
</dbReference>
<reference evidence="3" key="1">
    <citation type="submission" date="2022-08" db="EMBL/GenBank/DDBJ databases">
        <title>Corynebacterium sp. nov., isolated from clinical breast specimens.</title>
        <authorList>
            <person name="Zhang T."/>
        </authorList>
    </citation>
    <scope>NUCLEOTIDE SEQUENCE</scope>
    <source>
        <strain evidence="3">CCUG 57942</strain>
    </source>
</reference>
<evidence type="ECO:0000256" key="2">
    <source>
        <dbReference type="SAM" id="SignalP"/>
    </source>
</evidence>
<dbReference type="EMBL" id="JANRML010000003">
    <property type="protein sequence ID" value="MCZ2220548.1"/>
    <property type="molecule type" value="Genomic_DNA"/>
</dbReference>
<accession>A0A9Q4IGP2</accession>
<proteinExistence type="predicted"/>
<dbReference type="RefSeq" id="WP_269027303.1">
    <property type="nucleotide sequence ID" value="NZ_BAABDP010000004.1"/>
</dbReference>
<evidence type="ECO:0000256" key="1">
    <source>
        <dbReference type="SAM" id="MobiDB-lite"/>
    </source>
</evidence>
<feature type="chain" id="PRO_5040342435" description="Secreted protein" evidence="2">
    <location>
        <begin position="34"/>
        <end position="341"/>
    </location>
</feature>
<evidence type="ECO:0000313" key="3">
    <source>
        <dbReference type="EMBL" id="MCZ2220548.1"/>
    </source>
</evidence>
<organism evidence="3 4">
    <name type="scientific">Corynebacterium pilbarense</name>
    <dbReference type="NCBI Taxonomy" id="1288393"/>
    <lineage>
        <taxon>Bacteria</taxon>
        <taxon>Bacillati</taxon>
        <taxon>Actinomycetota</taxon>
        <taxon>Actinomycetes</taxon>
        <taxon>Mycobacteriales</taxon>
        <taxon>Corynebacteriaceae</taxon>
        <taxon>Corynebacterium</taxon>
    </lineage>
</organism>
<gene>
    <name evidence="3" type="ORF">NUW87_04070</name>
</gene>
<evidence type="ECO:0000313" key="4">
    <source>
        <dbReference type="Proteomes" id="UP001071110"/>
    </source>
</evidence>
<dbReference type="AlphaFoldDB" id="A0A9Q4IGP2"/>
<evidence type="ECO:0008006" key="5">
    <source>
        <dbReference type="Google" id="ProtNLM"/>
    </source>
</evidence>
<name>A0A9Q4IGP2_9CORY</name>
<protein>
    <recommendedName>
        <fullName evidence="5">Secreted protein</fullName>
    </recommendedName>
</protein>
<feature type="signal peptide" evidence="2">
    <location>
        <begin position="1"/>
        <end position="33"/>
    </location>
</feature>
<comment type="caution">
    <text evidence="3">The sequence shown here is derived from an EMBL/GenBank/DDBJ whole genome shotgun (WGS) entry which is preliminary data.</text>
</comment>
<feature type="region of interest" description="Disordered" evidence="1">
    <location>
        <begin position="30"/>
        <end position="59"/>
    </location>
</feature>
<keyword evidence="4" id="KW-1185">Reference proteome</keyword>